<organism evidence="2 3">
    <name type="scientific">Candidatus Endolissoclinum faulkneri L2</name>
    <dbReference type="NCBI Taxonomy" id="1193729"/>
    <lineage>
        <taxon>Bacteria</taxon>
        <taxon>Pseudomonadati</taxon>
        <taxon>Pseudomonadota</taxon>
        <taxon>Alphaproteobacteria</taxon>
        <taxon>Rhodospirillales</taxon>
        <taxon>Rhodospirillaceae</taxon>
        <taxon>Candidatus Endolissoclinum</taxon>
    </lineage>
</organism>
<dbReference type="AlphaFoldDB" id="K7YG67"/>
<gene>
    <name evidence="2" type="ORF">A1OE_406</name>
</gene>
<sequence length="446" mass="48682">MINSNIHFIFCFYLISTISLVGCSNDNFFGENYNTPLLGERMPVLQLAENLHKDSSLINTQMILPRSYVNANWSQTGGNASKMLGHIKASNKIIKMWSKSIGRGGNARVSLLSQPLVIEDIILVLDSEANLRAIRANNGNTIWKRSLRPEGEESAVYAGGIVADRKNVYAATGFGEIISFAINNGTENWRARMPGSARGAPTIANGRLFAVTLENNAIALSAANGSRIWEHQGITEVARLLGGSAAPAVCGSTVLIPYSSGQLFALRVETGNVVWFENLSSVRAFNAISRLADIYASPVIDNNVAFVISHAGRMLAIDMRSGQRIWERAIGSTAMPWVVGDYIFVVSLSGEVLAMNKIDGRIRWVQTLPRFKNIEDQKDPIRYVGPVMAGDNLLVGSSDGFLYLISQYTGQQVKKITIGDPIYVSPIVAGGKIYILDNNGQIHVFR</sequence>
<dbReference type="SMART" id="SM00564">
    <property type="entry name" value="PQQ"/>
    <property type="match status" value="7"/>
</dbReference>
<dbReference type="Proteomes" id="UP000010077">
    <property type="component" value="Chromosome"/>
</dbReference>
<dbReference type="SUPFAM" id="SSF50998">
    <property type="entry name" value="Quinoprotein alcohol dehydrogenase-like"/>
    <property type="match status" value="1"/>
</dbReference>
<keyword evidence="3" id="KW-1185">Reference proteome</keyword>
<name>K7YG67_9PROT</name>
<dbReference type="EMBL" id="CP003539">
    <property type="protein sequence ID" value="AFX98600.1"/>
    <property type="molecule type" value="Genomic_DNA"/>
</dbReference>
<reference evidence="2 3" key="1">
    <citation type="journal article" date="2012" name="Proc. Natl. Acad. Sci. U.S.A.">
        <title>Genome streamlining and chemical defense in a coral reef symbiosis.</title>
        <authorList>
            <person name="Kwan J.C."/>
            <person name="Donia M.S."/>
            <person name="Han A.W."/>
            <person name="Hirose E."/>
            <person name="Haygood M.G."/>
            <person name="Schmidt E.W."/>
        </authorList>
    </citation>
    <scope>NUCLEOTIDE SEQUENCE [LARGE SCALE GENOMIC DNA]</scope>
    <source>
        <strain evidence="2 3">L2</strain>
    </source>
</reference>
<protein>
    <submittedName>
        <fullName evidence="2">PQQ enzyme repeat family protein</fullName>
    </submittedName>
</protein>
<dbReference type="Pfam" id="PF13360">
    <property type="entry name" value="PQQ_2"/>
    <property type="match status" value="1"/>
</dbReference>
<proteinExistence type="predicted"/>
<dbReference type="KEGG" id="thal:A1OE_406"/>
<feature type="domain" description="Pyrrolo-quinoline quinone repeat" evidence="1">
    <location>
        <begin position="129"/>
        <end position="365"/>
    </location>
</feature>
<dbReference type="InterPro" id="IPR018391">
    <property type="entry name" value="PQQ_b-propeller_rpt"/>
</dbReference>
<evidence type="ECO:0000313" key="2">
    <source>
        <dbReference type="EMBL" id="AFX98600.1"/>
    </source>
</evidence>
<dbReference type="InterPro" id="IPR011047">
    <property type="entry name" value="Quinoprotein_ADH-like_sf"/>
</dbReference>
<dbReference type="Gene3D" id="2.130.10.10">
    <property type="entry name" value="YVTN repeat-like/Quinoprotein amine dehydrogenase"/>
    <property type="match status" value="1"/>
</dbReference>
<dbReference type="eggNOG" id="COG1520">
    <property type="taxonomic scope" value="Bacteria"/>
</dbReference>
<evidence type="ECO:0000313" key="3">
    <source>
        <dbReference type="Proteomes" id="UP000010077"/>
    </source>
</evidence>
<accession>K7YG67</accession>
<dbReference type="HOGENOM" id="CLU_027480_3_0_5"/>
<dbReference type="PANTHER" id="PTHR34512:SF30">
    <property type="entry name" value="OUTER MEMBRANE PROTEIN ASSEMBLY FACTOR BAMB"/>
    <property type="match status" value="1"/>
</dbReference>
<dbReference type="PANTHER" id="PTHR34512">
    <property type="entry name" value="CELL SURFACE PROTEIN"/>
    <property type="match status" value="1"/>
</dbReference>
<dbReference type="STRING" id="1193729.A1OE_406"/>
<dbReference type="InterPro" id="IPR015943">
    <property type="entry name" value="WD40/YVTN_repeat-like_dom_sf"/>
</dbReference>
<dbReference type="InterPro" id="IPR002372">
    <property type="entry name" value="PQQ_rpt_dom"/>
</dbReference>
<evidence type="ECO:0000259" key="1">
    <source>
        <dbReference type="Pfam" id="PF13360"/>
    </source>
</evidence>